<name>A0A977KVM0_9CYAN</name>
<sequence>MTIYNPSLRQEPRYEPAAVLPVTRDTSLLDWLQETHRLIPREKEDPQLEPLNDDVEISELMDVDDHLYDDVEDDLDLSDED</sequence>
<dbReference type="AlphaFoldDB" id="A0A977KVM0"/>
<dbReference type="Proteomes" id="UP001065613">
    <property type="component" value="Chromosome"/>
</dbReference>
<dbReference type="KEGG" id="wna:KA717_35320"/>
<dbReference type="Pfam" id="PF11332">
    <property type="entry name" value="DUF3134"/>
    <property type="match status" value="1"/>
</dbReference>
<protein>
    <submittedName>
        <fullName evidence="1">DUF3134 domain-containing protein</fullName>
    </submittedName>
</protein>
<evidence type="ECO:0000313" key="1">
    <source>
        <dbReference type="EMBL" id="UXE60713.1"/>
    </source>
</evidence>
<dbReference type="InterPro" id="IPR021481">
    <property type="entry name" value="DUF3134"/>
</dbReference>
<dbReference type="EMBL" id="CP073041">
    <property type="protein sequence ID" value="UXE60713.1"/>
    <property type="molecule type" value="Genomic_DNA"/>
</dbReference>
<proteinExistence type="predicted"/>
<reference evidence="1" key="1">
    <citation type="submission" date="2021-04" db="EMBL/GenBank/DDBJ databases">
        <title>Genome sequence of Woronichinia naegeliana from Washington state freshwater lake bloom.</title>
        <authorList>
            <person name="Dreher T.W."/>
        </authorList>
    </citation>
    <scope>NUCLEOTIDE SEQUENCE</scope>
    <source>
        <strain evidence="1">WA131</strain>
    </source>
</reference>
<accession>A0A977KVM0</accession>
<gene>
    <name evidence="1" type="ORF">KA717_35320</name>
</gene>
<organism evidence="1">
    <name type="scientific">Woronichinia naegeliana WA131</name>
    <dbReference type="NCBI Taxonomy" id="2824559"/>
    <lineage>
        <taxon>Bacteria</taxon>
        <taxon>Bacillati</taxon>
        <taxon>Cyanobacteriota</taxon>
        <taxon>Cyanophyceae</taxon>
        <taxon>Synechococcales</taxon>
        <taxon>Coelosphaeriaceae</taxon>
        <taxon>Woronichinia</taxon>
    </lineage>
</organism>